<evidence type="ECO:0000313" key="2">
    <source>
        <dbReference type="Proteomes" id="UP000823613"/>
    </source>
</evidence>
<name>A0A9D9DMI0_9BACL</name>
<reference evidence="1" key="2">
    <citation type="journal article" date="2021" name="PeerJ">
        <title>Extensive microbial diversity within the chicken gut microbiome revealed by metagenomics and culture.</title>
        <authorList>
            <person name="Gilroy R."/>
            <person name="Ravi A."/>
            <person name="Getino M."/>
            <person name="Pursley I."/>
            <person name="Horton D.L."/>
            <person name="Alikhan N.F."/>
            <person name="Baker D."/>
            <person name="Gharbi K."/>
            <person name="Hall N."/>
            <person name="Watson M."/>
            <person name="Adriaenssens E.M."/>
            <person name="Foster-Nyarko E."/>
            <person name="Jarju S."/>
            <person name="Secka A."/>
            <person name="Antonio M."/>
            <person name="Oren A."/>
            <person name="Chaudhuri R.R."/>
            <person name="La Ragione R."/>
            <person name="Hildebrand F."/>
            <person name="Pallen M.J."/>
        </authorList>
    </citation>
    <scope>NUCLEOTIDE SEQUENCE</scope>
    <source>
        <strain evidence="1">11159</strain>
    </source>
</reference>
<organism evidence="1 2">
    <name type="scientific">Candidatus Onthovivens merdipullorum</name>
    <dbReference type="NCBI Taxonomy" id="2840889"/>
    <lineage>
        <taxon>Bacteria</taxon>
        <taxon>Bacillati</taxon>
        <taxon>Bacillota</taxon>
        <taxon>Bacilli</taxon>
        <taxon>Bacillales</taxon>
        <taxon>Candidatus Onthovivens</taxon>
    </lineage>
</organism>
<comment type="caution">
    <text evidence="1">The sequence shown here is derived from an EMBL/GenBank/DDBJ whole genome shotgun (WGS) entry which is preliminary data.</text>
</comment>
<proteinExistence type="predicted"/>
<sequence>MVQNFNSVSEFTKNVSRGTFGISLITLTEPKMRKTNNPFYGRVHKASYMTNVALGYDYENSVNNRLDKKGLEADFQAEKPKGKSWCEYPYILQADKDASIKYLRCTMRANTKAKSVFILDGKIVTDAAIEAQIKGFIQTSSTSKKQAESGLDDAEQVVVRDYKLDGVIYLGQGEKSFNRVLGFADLSKLREFFK</sequence>
<protein>
    <submittedName>
        <fullName evidence="1">Uncharacterized protein</fullName>
    </submittedName>
</protein>
<gene>
    <name evidence="1" type="ORF">IAC58_04205</name>
</gene>
<accession>A0A9D9DMI0</accession>
<dbReference type="AlphaFoldDB" id="A0A9D9DMI0"/>
<evidence type="ECO:0000313" key="1">
    <source>
        <dbReference type="EMBL" id="MBO8427739.1"/>
    </source>
</evidence>
<dbReference type="Proteomes" id="UP000823613">
    <property type="component" value="Unassembled WGS sequence"/>
</dbReference>
<reference evidence="1" key="1">
    <citation type="submission" date="2020-10" db="EMBL/GenBank/DDBJ databases">
        <authorList>
            <person name="Gilroy R."/>
        </authorList>
    </citation>
    <scope>NUCLEOTIDE SEQUENCE</scope>
    <source>
        <strain evidence="1">11159</strain>
    </source>
</reference>
<dbReference type="EMBL" id="JADIMY010000084">
    <property type="protein sequence ID" value="MBO8427739.1"/>
    <property type="molecule type" value="Genomic_DNA"/>
</dbReference>